<protein>
    <recommendedName>
        <fullName evidence="1">NAD-dependent epimerase/dehydratase domain-containing protein</fullName>
    </recommendedName>
</protein>
<accession>A0A433Q8N8</accession>
<evidence type="ECO:0000259" key="1">
    <source>
        <dbReference type="Pfam" id="PF01370"/>
    </source>
</evidence>
<evidence type="ECO:0000313" key="2">
    <source>
        <dbReference type="EMBL" id="RUS26147.1"/>
    </source>
</evidence>
<reference evidence="2 3" key="1">
    <citation type="journal article" date="2018" name="New Phytol.">
        <title>Phylogenomics of Endogonaceae and evolution of mycorrhizas within Mucoromycota.</title>
        <authorList>
            <person name="Chang Y."/>
            <person name="Desiro A."/>
            <person name="Na H."/>
            <person name="Sandor L."/>
            <person name="Lipzen A."/>
            <person name="Clum A."/>
            <person name="Barry K."/>
            <person name="Grigoriev I.V."/>
            <person name="Martin F.M."/>
            <person name="Stajich J.E."/>
            <person name="Smith M.E."/>
            <person name="Bonito G."/>
            <person name="Spatafora J.W."/>
        </authorList>
    </citation>
    <scope>NUCLEOTIDE SEQUENCE [LARGE SCALE GENOMIC DNA]</scope>
    <source>
        <strain evidence="2 3">AD002</strain>
    </source>
</reference>
<dbReference type="Gene3D" id="3.40.50.720">
    <property type="entry name" value="NAD(P)-binding Rossmann-like Domain"/>
    <property type="match status" value="1"/>
</dbReference>
<dbReference type="InterPro" id="IPR001509">
    <property type="entry name" value="Epimerase_deHydtase"/>
</dbReference>
<dbReference type="Proteomes" id="UP000274822">
    <property type="component" value="Unassembled WGS sequence"/>
</dbReference>
<dbReference type="Pfam" id="PF01370">
    <property type="entry name" value="Epimerase"/>
    <property type="match status" value="1"/>
</dbReference>
<dbReference type="InterPro" id="IPR036291">
    <property type="entry name" value="NAD(P)-bd_dom_sf"/>
</dbReference>
<sequence length="75" mass="8226">MKILFIGGTRFYGKHMVEIAVANGHEVAVLSRFQTPVPQSEALFSKVEILKGDGIDDLPRLVQGRAWDAVIDVCA</sequence>
<gene>
    <name evidence="2" type="ORF">BC938DRAFT_471174</name>
</gene>
<feature type="domain" description="NAD-dependent epimerase/dehydratase" evidence="1">
    <location>
        <begin position="3"/>
        <end position="72"/>
    </location>
</feature>
<keyword evidence="3" id="KW-1185">Reference proteome</keyword>
<feature type="non-terminal residue" evidence="2">
    <location>
        <position position="75"/>
    </location>
</feature>
<dbReference type="SUPFAM" id="SSF51735">
    <property type="entry name" value="NAD(P)-binding Rossmann-fold domains"/>
    <property type="match status" value="1"/>
</dbReference>
<evidence type="ECO:0000313" key="3">
    <source>
        <dbReference type="Proteomes" id="UP000274822"/>
    </source>
</evidence>
<organism evidence="2 3">
    <name type="scientific">Jimgerdemannia flammicorona</name>
    <dbReference type="NCBI Taxonomy" id="994334"/>
    <lineage>
        <taxon>Eukaryota</taxon>
        <taxon>Fungi</taxon>
        <taxon>Fungi incertae sedis</taxon>
        <taxon>Mucoromycota</taxon>
        <taxon>Mucoromycotina</taxon>
        <taxon>Endogonomycetes</taxon>
        <taxon>Endogonales</taxon>
        <taxon>Endogonaceae</taxon>
        <taxon>Jimgerdemannia</taxon>
    </lineage>
</organism>
<name>A0A433Q8N8_9FUNG</name>
<comment type="caution">
    <text evidence="2">The sequence shown here is derived from an EMBL/GenBank/DDBJ whole genome shotgun (WGS) entry which is preliminary data.</text>
</comment>
<dbReference type="EMBL" id="RBNJ01011158">
    <property type="protein sequence ID" value="RUS26147.1"/>
    <property type="molecule type" value="Genomic_DNA"/>
</dbReference>
<proteinExistence type="predicted"/>
<dbReference type="AlphaFoldDB" id="A0A433Q8N8"/>